<reference evidence="9" key="1">
    <citation type="submission" date="2017-09" db="EMBL/GenBank/DDBJ databases">
        <title>Brachybacterium sp. VM2412.</title>
        <authorList>
            <person name="Tak E.J."/>
            <person name="Bae J.-W."/>
        </authorList>
    </citation>
    <scope>NUCLEOTIDE SEQUENCE [LARGE SCALE GENOMIC DNA]</scope>
    <source>
        <strain evidence="9">VM2412</strain>
    </source>
</reference>
<keyword evidence="9" id="KW-1185">Reference proteome</keyword>
<feature type="transmembrane region" description="Helical" evidence="6">
    <location>
        <begin position="165"/>
        <end position="190"/>
    </location>
</feature>
<dbReference type="SUPFAM" id="SSF103473">
    <property type="entry name" value="MFS general substrate transporter"/>
    <property type="match status" value="1"/>
</dbReference>
<dbReference type="GO" id="GO:0005886">
    <property type="term" value="C:plasma membrane"/>
    <property type="evidence" value="ECO:0007669"/>
    <property type="project" value="UniProtKB-SubCell"/>
</dbReference>
<feature type="domain" description="Major facilitator superfamily (MFS) profile" evidence="7">
    <location>
        <begin position="225"/>
        <end position="430"/>
    </location>
</feature>
<dbReference type="AlphaFoldDB" id="A0A291GQM0"/>
<dbReference type="EMBL" id="CP023563">
    <property type="protein sequence ID" value="ATG52487.1"/>
    <property type="molecule type" value="Genomic_DNA"/>
</dbReference>
<keyword evidence="3 6" id="KW-0812">Transmembrane</keyword>
<protein>
    <recommendedName>
        <fullName evidence="7">Major facilitator superfamily (MFS) profile domain-containing protein</fullName>
    </recommendedName>
</protein>
<dbReference type="CDD" id="cd06173">
    <property type="entry name" value="MFS_MefA_like"/>
    <property type="match status" value="1"/>
</dbReference>
<evidence type="ECO:0000313" key="9">
    <source>
        <dbReference type="Proteomes" id="UP000218165"/>
    </source>
</evidence>
<dbReference type="PANTHER" id="PTHR23513:SF6">
    <property type="entry name" value="MAJOR FACILITATOR SUPERFAMILY ASSOCIATED DOMAIN-CONTAINING PROTEIN"/>
    <property type="match status" value="1"/>
</dbReference>
<evidence type="ECO:0000259" key="7">
    <source>
        <dbReference type="PROSITE" id="PS50850"/>
    </source>
</evidence>
<evidence type="ECO:0000256" key="2">
    <source>
        <dbReference type="ARBA" id="ARBA00022475"/>
    </source>
</evidence>
<dbReference type="Pfam" id="PF07690">
    <property type="entry name" value="MFS_1"/>
    <property type="match status" value="1"/>
</dbReference>
<feature type="transmembrane region" description="Helical" evidence="6">
    <location>
        <begin position="351"/>
        <end position="371"/>
    </location>
</feature>
<dbReference type="InterPro" id="IPR020846">
    <property type="entry name" value="MFS_dom"/>
</dbReference>
<feature type="transmembrane region" description="Helical" evidence="6">
    <location>
        <begin position="228"/>
        <end position="251"/>
    </location>
</feature>
<dbReference type="Gene3D" id="1.20.1250.20">
    <property type="entry name" value="MFS general substrate transporter like domains"/>
    <property type="match status" value="1"/>
</dbReference>
<evidence type="ECO:0000256" key="3">
    <source>
        <dbReference type="ARBA" id="ARBA00022692"/>
    </source>
</evidence>
<gene>
    <name evidence="8" type="ORF">CFK38_13895</name>
</gene>
<dbReference type="InterPro" id="IPR011701">
    <property type="entry name" value="MFS"/>
</dbReference>
<evidence type="ECO:0000256" key="4">
    <source>
        <dbReference type="ARBA" id="ARBA00022989"/>
    </source>
</evidence>
<comment type="subcellular location">
    <subcellularLocation>
        <location evidence="1">Cell membrane</location>
        <topology evidence="1">Multi-pass membrane protein</topology>
    </subcellularLocation>
</comment>
<dbReference type="RefSeq" id="WP_096803599.1">
    <property type="nucleotide sequence ID" value="NZ_CP023563.1"/>
</dbReference>
<dbReference type="KEGG" id="brz:CFK38_13895"/>
<dbReference type="InterPro" id="IPR036259">
    <property type="entry name" value="MFS_trans_sf"/>
</dbReference>
<keyword evidence="2" id="KW-1003">Cell membrane</keyword>
<keyword evidence="4 6" id="KW-1133">Transmembrane helix</keyword>
<feature type="transmembrane region" description="Helical" evidence="6">
    <location>
        <begin position="377"/>
        <end position="398"/>
    </location>
</feature>
<feature type="transmembrane region" description="Helical" evidence="6">
    <location>
        <begin position="83"/>
        <end position="116"/>
    </location>
</feature>
<keyword evidence="5 6" id="KW-0472">Membrane</keyword>
<evidence type="ECO:0000256" key="6">
    <source>
        <dbReference type="SAM" id="Phobius"/>
    </source>
</evidence>
<dbReference type="Proteomes" id="UP000218165">
    <property type="component" value="Chromosome"/>
</dbReference>
<dbReference type="PROSITE" id="PS50850">
    <property type="entry name" value="MFS"/>
    <property type="match status" value="1"/>
</dbReference>
<evidence type="ECO:0000256" key="5">
    <source>
        <dbReference type="ARBA" id="ARBA00023136"/>
    </source>
</evidence>
<dbReference type="OrthoDB" id="4965946at2"/>
<sequence>MAAEQVPTPLRRNPEYLRWLIGDLLLDIGTGIGAFAFPLVTFMVTEDLGITGLVALVQGLGALVGLIPGGLLADRAERRRLRLLAGVLGAAVQAVLVIVLLTGVAGAVVLAALAFADRFRETLLGSASNAMLKQLVPTTQLPRAVSVNQGRQAAVEMAAGPAGGALLGLSIVFPPLAQLLGNLGSVIATLSMRRRYHPRVAGTERTKVGEDLREALGWMISQPLRLQILAIASSVNLGANGLIFAVLLSLASDGVSATRIGLLNTVLAAAILLGAVLAPRLVDTVPTGMLAIAPVVLMALVGVFLAVDPGMIWIGVAYAVLGVGIPAINASSQGFFTHITPVAMQGRVSSLMRVVSSALMPLAPAVAGWGLDLLGVMPTMLVFASVLALGALVGMLGPDLRRIPTAPRWEVYARQEGLAVEEDEESSSER</sequence>
<feature type="transmembrane region" description="Helical" evidence="6">
    <location>
        <begin position="20"/>
        <end position="44"/>
    </location>
</feature>
<feature type="transmembrane region" description="Helical" evidence="6">
    <location>
        <begin position="311"/>
        <end position="330"/>
    </location>
</feature>
<name>A0A291GQM0_9MICO</name>
<feature type="transmembrane region" description="Helical" evidence="6">
    <location>
        <begin position="257"/>
        <end position="278"/>
    </location>
</feature>
<feature type="transmembrane region" description="Helical" evidence="6">
    <location>
        <begin position="285"/>
        <end position="305"/>
    </location>
</feature>
<evidence type="ECO:0000256" key="1">
    <source>
        <dbReference type="ARBA" id="ARBA00004651"/>
    </source>
</evidence>
<feature type="transmembrane region" description="Helical" evidence="6">
    <location>
        <begin position="50"/>
        <end position="71"/>
    </location>
</feature>
<dbReference type="PANTHER" id="PTHR23513">
    <property type="entry name" value="INTEGRAL MEMBRANE EFFLUX PROTEIN-RELATED"/>
    <property type="match status" value="1"/>
</dbReference>
<accession>A0A291GQM0</accession>
<organism evidence="8 9">
    <name type="scientific">Brachybacterium vulturis</name>
    <dbReference type="NCBI Taxonomy" id="2017484"/>
    <lineage>
        <taxon>Bacteria</taxon>
        <taxon>Bacillati</taxon>
        <taxon>Actinomycetota</taxon>
        <taxon>Actinomycetes</taxon>
        <taxon>Micrococcales</taxon>
        <taxon>Dermabacteraceae</taxon>
        <taxon>Brachybacterium</taxon>
    </lineage>
</organism>
<dbReference type="GO" id="GO:0022857">
    <property type="term" value="F:transmembrane transporter activity"/>
    <property type="evidence" value="ECO:0007669"/>
    <property type="project" value="InterPro"/>
</dbReference>
<evidence type="ECO:0000313" key="8">
    <source>
        <dbReference type="EMBL" id="ATG52487.1"/>
    </source>
</evidence>
<proteinExistence type="predicted"/>